<dbReference type="KEGG" id="bdw:94336865"/>
<keyword evidence="4" id="KW-0406">Ion transport</keyword>
<dbReference type="InterPro" id="IPR005124">
    <property type="entry name" value="V-ATPase_G"/>
</dbReference>
<dbReference type="EMBL" id="JALLKP010000003">
    <property type="protein sequence ID" value="KAK2195970.1"/>
    <property type="molecule type" value="Genomic_DNA"/>
</dbReference>
<dbReference type="RefSeq" id="XP_067802812.1">
    <property type="nucleotide sequence ID" value="XM_067947590.1"/>
</dbReference>
<evidence type="ECO:0000256" key="2">
    <source>
        <dbReference type="ARBA" id="ARBA00022448"/>
    </source>
</evidence>
<accession>A0AAD9UNS1</accession>
<keyword evidence="3" id="KW-0375">Hydrogen ion transport</keyword>
<feature type="coiled-coil region" evidence="5">
    <location>
        <begin position="11"/>
        <end position="60"/>
    </location>
</feature>
<dbReference type="GO" id="GO:0000221">
    <property type="term" value="C:vacuolar proton-transporting V-type ATPase, V1 domain"/>
    <property type="evidence" value="ECO:0007669"/>
    <property type="project" value="TreeGrafter"/>
</dbReference>
<comment type="similarity">
    <text evidence="1">Belongs to the V-ATPase G subunit family.</text>
</comment>
<evidence type="ECO:0000256" key="1">
    <source>
        <dbReference type="ARBA" id="ARBA00010066"/>
    </source>
</evidence>
<evidence type="ECO:0000256" key="5">
    <source>
        <dbReference type="SAM" id="Coils"/>
    </source>
</evidence>
<gene>
    <name evidence="6" type="ORF">BdWA1_002568</name>
</gene>
<reference evidence="6" key="1">
    <citation type="journal article" date="2023" name="Nat. Microbiol.">
        <title>Babesia duncani multi-omics identifies virulence factors and drug targets.</title>
        <authorList>
            <person name="Singh P."/>
            <person name="Lonardi S."/>
            <person name="Liang Q."/>
            <person name="Vydyam P."/>
            <person name="Khabirova E."/>
            <person name="Fang T."/>
            <person name="Gihaz S."/>
            <person name="Thekkiniath J."/>
            <person name="Munshi M."/>
            <person name="Abel S."/>
            <person name="Ciampossin L."/>
            <person name="Batugedara G."/>
            <person name="Gupta M."/>
            <person name="Lu X.M."/>
            <person name="Lenz T."/>
            <person name="Chakravarty S."/>
            <person name="Cornillot E."/>
            <person name="Hu Y."/>
            <person name="Ma W."/>
            <person name="Gonzalez L.M."/>
            <person name="Sanchez S."/>
            <person name="Estrada K."/>
            <person name="Sanchez-Flores A."/>
            <person name="Montero E."/>
            <person name="Harb O.S."/>
            <person name="Le Roch K.G."/>
            <person name="Mamoun C.B."/>
        </authorList>
    </citation>
    <scope>NUCLEOTIDE SEQUENCE</scope>
    <source>
        <strain evidence="6">WA1</strain>
    </source>
</reference>
<dbReference type="AlphaFoldDB" id="A0AAD9UNS1"/>
<dbReference type="GO" id="GO:0016887">
    <property type="term" value="F:ATP hydrolysis activity"/>
    <property type="evidence" value="ECO:0007669"/>
    <property type="project" value="TreeGrafter"/>
</dbReference>
<dbReference type="GO" id="GO:0046961">
    <property type="term" value="F:proton-transporting ATPase activity, rotational mechanism"/>
    <property type="evidence" value="ECO:0007669"/>
    <property type="project" value="InterPro"/>
</dbReference>
<keyword evidence="7" id="KW-1185">Reference proteome</keyword>
<dbReference type="Gene3D" id="1.20.5.2950">
    <property type="match status" value="1"/>
</dbReference>
<keyword evidence="2" id="KW-0813">Transport</keyword>
<protein>
    <submittedName>
        <fullName evidence="6">Vacuolar (H+)-ATPase G subunit</fullName>
    </submittedName>
</protein>
<organism evidence="6 7">
    <name type="scientific">Babesia duncani</name>
    <dbReference type="NCBI Taxonomy" id="323732"/>
    <lineage>
        <taxon>Eukaryota</taxon>
        <taxon>Sar</taxon>
        <taxon>Alveolata</taxon>
        <taxon>Apicomplexa</taxon>
        <taxon>Aconoidasida</taxon>
        <taxon>Piroplasmida</taxon>
        <taxon>Babesiidae</taxon>
        <taxon>Babesia</taxon>
    </lineage>
</organism>
<evidence type="ECO:0000313" key="7">
    <source>
        <dbReference type="Proteomes" id="UP001214638"/>
    </source>
</evidence>
<dbReference type="GeneID" id="94336865"/>
<comment type="caution">
    <text evidence="6">The sequence shown here is derived from an EMBL/GenBank/DDBJ whole genome shotgun (WGS) entry which is preliminary data.</text>
</comment>
<dbReference type="PANTHER" id="PTHR12713">
    <property type="entry name" value="VACUOLAR ATP SYNTHASE SUBUNIT G"/>
    <property type="match status" value="1"/>
</dbReference>
<evidence type="ECO:0000256" key="3">
    <source>
        <dbReference type="ARBA" id="ARBA00022781"/>
    </source>
</evidence>
<sequence>MSNNKGSDVLIQQLLKAEEEAEAIVRRAKENRVKLLNEAIAAAEKDLQEYSEREENLLLNEYDREAECDDPQFAELESKSNDFIQQTDLKFKDIKDTLVKRLVDVTLDIKPVLTRSFMQNINI</sequence>
<evidence type="ECO:0000313" key="6">
    <source>
        <dbReference type="EMBL" id="KAK2195970.1"/>
    </source>
</evidence>
<keyword evidence="5" id="KW-0175">Coiled coil</keyword>
<dbReference type="Proteomes" id="UP001214638">
    <property type="component" value="Unassembled WGS sequence"/>
</dbReference>
<dbReference type="Pfam" id="PF03179">
    <property type="entry name" value="V-ATPase_G"/>
    <property type="match status" value="1"/>
</dbReference>
<proteinExistence type="inferred from homology"/>
<name>A0AAD9UNS1_9APIC</name>
<evidence type="ECO:0000256" key="4">
    <source>
        <dbReference type="ARBA" id="ARBA00023065"/>
    </source>
</evidence>
<dbReference type="PANTHER" id="PTHR12713:SF11">
    <property type="entry name" value="V-TYPE PROTON ATPASE SUBUNIT G"/>
    <property type="match status" value="1"/>
</dbReference>